<accession>A0A9X4H666</accession>
<dbReference type="AlphaFoldDB" id="A0A9X4H666"/>
<dbReference type="Pfam" id="PF13419">
    <property type="entry name" value="HAD_2"/>
    <property type="match status" value="1"/>
</dbReference>
<sequence>MKFFDKNIDIVIFDMDGTIFDTERLAIKLYIEASQLLGTPLGLDILEKSIGLNAVATEKLMKETYGEDYPYGKVKEKFLQLKFAHIDQFGLPIKEGVKEVFRKLRENNVPMALATSTDRDLTEKYLGISGLNKYFQVIVCGNEVAKSKPEPEIFLKAVDLLGSEASKCIVLEDSENGLLAASRAGTIPVLIKDIKYPADKVRKLAFREYESMIDIINCFEF</sequence>
<dbReference type="RefSeq" id="WP_277444011.1">
    <property type="nucleotide sequence ID" value="NZ_JAKOAV010000017.1"/>
</dbReference>
<dbReference type="PANTHER" id="PTHR18901:SF38">
    <property type="entry name" value="PSEUDOURIDINE-5'-PHOSPHATASE"/>
    <property type="match status" value="1"/>
</dbReference>
<name>A0A9X4H666_9FIRM</name>
<dbReference type="Gene3D" id="1.10.150.240">
    <property type="entry name" value="Putative phosphatase, domain 2"/>
    <property type="match status" value="1"/>
</dbReference>
<dbReference type="Proteomes" id="UP001154312">
    <property type="component" value="Unassembled WGS sequence"/>
</dbReference>
<dbReference type="InterPro" id="IPR006439">
    <property type="entry name" value="HAD-SF_hydro_IA"/>
</dbReference>
<dbReference type="InterPro" id="IPR041492">
    <property type="entry name" value="HAD_2"/>
</dbReference>
<gene>
    <name evidence="1" type="ORF">L7E55_09890</name>
</gene>
<evidence type="ECO:0000313" key="1">
    <source>
        <dbReference type="EMBL" id="MDF9408663.1"/>
    </source>
</evidence>
<dbReference type="SUPFAM" id="SSF56784">
    <property type="entry name" value="HAD-like"/>
    <property type="match status" value="1"/>
</dbReference>
<reference evidence="1" key="1">
    <citation type="submission" date="2022-02" db="EMBL/GenBank/DDBJ databases">
        <authorList>
            <person name="Leng L."/>
        </authorList>
    </citation>
    <scope>NUCLEOTIDE SEQUENCE</scope>
    <source>
        <strain evidence="1">JI</strain>
    </source>
</reference>
<evidence type="ECO:0000313" key="2">
    <source>
        <dbReference type="Proteomes" id="UP001154312"/>
    </source>
</evidence>
<dbReference type="SFLD" id="SFLDS00003">
    <property type="entry name" value="Haloacid_Dehalogenase"/>
    <property type="match status" value="1"/>
</dbReference>
<dbReference type="InterPro" id="IPR023214">
    <property type="entry name" value="HAD_sf"/>
</dbReference>
<dbReference type="InterPro" id="IPR036412">
    <property type="entry name" value="HAD-like_sf"/>
</dbReference>
<comment type="caution">
    <text evidence="1">The sequence shown here is derived from an EMBL/GenBank/DDBJ whole genome shotgun (WGS) entry which is preliminary data.</text>
</comment>
<dbReference type="SFLD" id="SFLDG01129">
    <property type="entry name" value="C1.5:_HAD__Beta-PGM__Phosphata"/>
    <property type="match status" value="1"/>
</dbReference>
<dbReference type="NCBIfam" id="TIGR01509">
    <property type="entry name" value="HAD-SF-IA-v3"/>
    <property type="match status" value="1"/>
</dbReference>
<dbReference type="EMBL" id="JAKOAV010000017">
    <property type="protein sequence ID" value="MDF9408663.1"/>
    <property type="molecule type" value="Genomic_DNA"/>
</dbReference>
<protein>
    <submittedName>
        <fullName evidence="1">HAD family phosphatase</fullName>
    </submittedName>
</protein>
<dbReference type="PANTHER" id="PTHR18901">
    <property type="entry name" value="2-DEOXYGLUCOSE-6-PHOSPHATE PHOSPHATASE 2"/>
    <property type="match status" value="1"/>
</dbReference>
<keyword evidence="2" id="KW-1185">Reference proteome</keyword>
<dbReference type="InterPro" id="IPR023198">
    <property type="entry name" value="PGP-like_dom2"/>
</dbReference>
<proteinExistence type="predicted"/>
<organism evidence="1 2">
    <name type="scientific">Pelotomaculum isophthalicicum JI</name>
    <dbReference type="NCBI Taxonomy" id="947010"/>
    <lineage>
        <taxon>Bacteria</taxon>
        <taxon>Bacillati</taxon>
        <taxon>Bacillota</taxon>
        <taxon>Clostridia</taxon>
        <taxon>Eubacteriales</taxon>
        <taxon>Desulfotomaculaceae</taxon>
        <taxon>Pelotomaculum</taxon>
    </lineage>
</organism>
<dbReference type="NCBIfam" id="TIGR01549">
    <property type="entry name" value="HAD-SF-IA-v1"/>
    <property type="match status" value="1"/>
</dbReference>
<dbReference type="PRINTS" id="PR00413">
    <property type="entry name" value="HADHALOGNASE"/>
</dbReference>
<dbReference type="Gene3D" id="3.40.50.1000">
    <property type="entry name" value="HAD superfamily/HAD-like"/>
    <property type="match status" value="1"/>
</dbReference>